<name>A0A9P0YQD8_CUSEU</name>
<dbReference type="CDD" id="cd09272">
    <property type="entry name" value="RNase_HI_RT_Ty1"/>
    <property type="match status" value="1"/>
</dbReference>
<dbReference type="OrthoDB" id="1712839at2759"/>
<evidence type="ECO:0000313" key="2">
    <source>
        <dbReference type="Proteomes" id="UP001152484"/>
    </source>
</evidence>
<accession>A0A9P0YQD8</accession>
<dbReference type="PANTHER" id="PTHR11439">
    <property type="entry name" value="GAG-POL-RELATED RETROTRANSPOSON"/>
    <property type="match status" value="1"/>
</dbReference>
<evidence type="ECO:0000313" key="1">
    <source>
        <dbReference type="EMBL" id="CAH9071217.1"/>
    </source>
</evidence>
<sequence length="261" mass="29219">MSFEWQRYLNLLLSSSKEGVLMLCCTALSGVGGEEYCTDESSTHCSELMTASGWEGDGELEERSRVAKYCTSGASPLVVCCVCVETEGLWCLNLDSMGFITINAKNEWDIACRAHPLSTSMVVRQLEVDKDTFRPRGDDEDILCPEVPYLSAIEALMYLASHTRLDISFAVNLLATYSSSPMRRHWNGVKQILHYLQGYLSDPRKGRSQTGYLFTCGGTSVSWRSMKQTIAETSSNHAELLAIHEASRECVYLRTVIRHTR</sequence>
<protein>
    <submittedName>
        <fullName evidence="1">Uncharacterized protein</fullName>
    </submittedName>
</protein>
<proteinExistence type="predicted"/>
<comment type="caution">
    <text evidence="1">The sequence shown here is derived from an EMBL/GenBank/DDBJ whole genome shotgun (WGS) entry which is preliminary data.</text>
</comment>
<keyword evidence="2" id="KW-1185">Reference proteome</keyword>
<reference evidence="1" key="1">
    <citation type="submission" date="2022-07" db="EMBL/GenBank/DDBJ databases">
        <authorList>
            <person name="Macas J."/>
            <person name="Novak P."/>
            <person name="Neumann P."/>
        </authorList>
    </citation>
    <scope>NUCLEOTIDE SEQUENCE</scope>
</reference>
<dbReference type="AlphaFoldDB" id="A0A9P0YQD8"/>
<gene>
    <name evidence="1" type="ORF">CEURO_LOCUS3944</name>
</gene>
<dbReference type="PANTHER" id="PTHR11439:SF486">
    <property type="entry name" value="RLK (RECEPTOR-LIKE KINASE) PROTEIN, PUTATIVE-RELATED"/>
    <property type="match status" value="1"/>
</dbReference>
<dbReference type="EMBL" id="CAMAPE010000006">
    <property type="protein sequence ID" value="CAH9071217.1"/>
    <property type="molecule type" value="Genomic_DNA"/>
</dbReference>
<dbReference type="Proteomes" id="UP001152484">
    <property type="component" value="Unassembled WGS sequence"/>
</dbReference>
<organism evidence="1 2">
    <name type="scientific">Cuscuta europaea</name>
    <name type="common">European dodder</name>
    <dbReference type="NCBI Taxonomy" id="41803"/>
    <lineage>
        <taxon>Eukaryota</taxon>
        <taxon>Viridiplantae</taxon>
        <taxon>Streptophyta</taxon>
        <taxon>Embryophyta</taxon>
        <taxon>Tracheophyta</taxon>
        <taxon>Spermatophyta</taxon>
        <taxon>Magnoliopsida</taxon>
        <taxon>eudicotyledons</taxon>
        <taxon>Gunneridae</taxon>
        <taxon>Pentapetalae</taxon>
        <taxon>asterids</taxon>
        <taxon>lamiids</taxon>
        <taxon>Solanales</taxon>
        <taxon>Convolvulaceae</taxon>
        <taxon>Cuscuteae</taxon>
        <taxon>Cuscuta</taxon>
        <taxon>Cuscuta subgen. Cuscuta</taxon>
    </lineage>
</organism>